<dbReference type="AlphaFoldDB" id="A0A9D1V4Y2"/>
<dbReference type="PROSITE" id="PS00622">
    <property type="entry name" value="HTH_LUXR_1"/>
    <property type="match status" value="1"/>
</dbReference>
<comment type="similarity">
    <text evidence="1">Belongs to the sigma-70 factor family. ECF subfamily.</text>
</comment>
<sequence length="581" mass="62538">MDTDARLLQLLEQDPEAGLAALMERYGGAVRAATARRLSDEEDVRECVNDVFAQFYFQRARFNAGKGSLKNWLCTLAVRHAADRRRAALRRQADPLPEALPAAAAPDPDERLDVQRALAGLPEEEADLLRMRGAGLTVAEIARALDLPYETVKKRQQRSLAKLRKLLLTGLVLALAALLAACGYLLLRYFGVLPGYGVNTRADAPFHTLAAPAEGADQMAALRIEDALWWQDGLVLDVRLQKGPGAADRVVTLPDGSEYTILWQTDLTGNMTLSWDGQEDIYGMAVTDAARSTEDCLVMELVFTGLPAPERGSEPVEAVLNCGELEIPFTLVCAGETPPEEYAYALGELGGVLAIPSRSEGGAAVELYPLNSETFSVEPWMTRGAFLDPDPGAVTLTGADGRVWEGTAAGFNPYGTSLYSRWEFGDLPPGDYTLSVPYLLVSAPLPEEFVLPLPDGDGLVLEAPGGSLTAHVSGQPGHLVTAEQEPGAEAFYITFDAAPRRADLTLAGVWLETEMDGMPAPTANGLLTSSGTLPDESGTWAGLEVQLSPDVLEQGCRLAPGVRGKITWKWAWPVELTLRVP</sequence>
<dbReference type="Pfam" id="PF04545">
    <property type="entry name" value="Sigma70_r4"/>
    <property type="match status" value="1"/>
</dbReference>
<accession>A0A9D1V4Y2</accession>
<evidence type="ECO:0000259" key="7">
    <source>
        <dbReference type="PROSITE" id="PS00622"/>
    </source>
</evidence>
<evidence type="ECO:0000256" key="4">
    <source>
        <dbReference type="ARBA" id="ARBA00023125"/>
    </source>
</evidence>
<dbReference type="SUPFAM" id="SSF88659">
    <property type="entry name" value="Sigma3 and sigma4 domains of RNA polymerase sigma factors"/>
    <property type="match status" value="1"/>
</dbReference>
<evidence type="ECO:0000256" key="2">
    <source>
        <dbReference type="ARBA" id="ARBA00023015"/>
    </source>
</evidence>
<dbReference type="SUPFAM" id="SSF88946">
    <property type="entry name" value="Sigma2 domain of RNA polymerase sigma factors"/>
    <property type="match status" value="1"/>
</dbReference>
<keyword evidence="6" id="KW-0472">Membrane</keyword>
<dbReference type="InterPro" id="IPR007627">
    <property type="entry name" value="RNA_pol_sigma70_r2"/>
</dbReference>
<dbReference type="GO" id="GO:0016987">
    <property type="term" value="F:sigma factor activity"/>
    <property type="evidence" value="ECO:0007669"/>
    <property type="project" value="UniProtKB-KW"/>
</dbReference>
<dbReference type="PANTHER" id="PTHR43133:SF62">
    <property type="entry name" value="RNA POLYMERASE SIGMA FACTOR SIGZ"/>
    <property type="match status" value="1"/>
</dbReference>
<dbReference type="InterPro" id="IPR014284">
    <property type="entry name" value="RNA_pol_sigma-70_dom"/>
</dbReference>
<evidence type="ECO:0000313" key="9">
    <source>
        <dbReference type="Proteomes" id="UP000824193"/>
    </source>
</evidence>
<reference evidence="8" key="2">
    <citation type="submission" date="2021-04" db="EMBL/GenBank/DDBJ databases">
        <authorList>
            <person name="Gilroy R."/>
        </authorList>
    </citation>
    <scope>NUCLEOTIDE SEQUENCE</scope>
    <source>
        <strain evidence="8">2239</strain>
    </source>
</reference>
<evidence type="ECO:0000256" key="1">
    <source>
        <dbReference type="ARBA" id="ARBA00010641"/>
    </source>
</evidence>
<dbReference type="InterPro" id="IPR000792">
    <property type="entry name" value="Tscrpt_reg_LuxR_C"/>
</dbReference>
<dbReference type="EMBL" id="DXFW01000023">
    <property type="protein sequence ID" value="HIX06048.1"/>
    <property type="molecule type" value="Genomic_DNA"/>
</dbReference>
<keyword evidence="6" id="KW-1133">Transmembrane helix</keyword>
<keyword evidence="2" id="KW-0805">Transcription regulation</keyword>
<dbReference type="GO" id="GO:0003677">
    <property type="term" value="F:DNA binding"/>
    <property type="evidence" value="ECO:0007669"/>
    <property type="project" value="UniProtKB-KW"/>
</dbReference>
<dbReference type="NCBIfam" id="TIGR02937">
    <property type="entry name" value="sigma70-ECF"/>
    <property type="match status" value="1"/>
</dbReference>
<evidence type="ECO:0000256" key="3">
    <source>
        <dbReference type="ARBA" id="ARBA00023082"/>
    </source>
</evidence>
<dbReference type="PANTHER" id="PTHR43133">
    <property type="entry name" value="RNA POLYMERASE ECF-TYPE SIGMA FACTO"/>
    <property type="match status" value="1"/>
</dbReference>
<dbReference type="CDD" id="cd06171">
    <property type="entry name" value="Sigma70_r4"/>
    <property type="match status" value="1"/>
</dbReference>
<keyword evidence="5" id="KW-0804">Transcription</keyword>
<keyword evidence="4" id="KW-0238">DNA-binding</keyword>
<dbReference type="InterPro" id="IPR013325">
    <property type="entry name" value="RNA_pol_sigma_r2"/>
</dbReference>
<protein>
    <submittedName>
        <fullName evidence="8">Sigma-70 family RNA polymerase sigma factor</fullName>
    </submittedName>
</protein>
<keyword evidence="3" id="KW-0731">Sigma factor</keyword>
<dbReference type="InterPro" id="IPR036388">
    <property type="entry name" value="WH-like_DNA-bd_sf"/>
</dbReference>
<reference evidence="8" key="1">
    <citation type="journal article" date="2021" name="PeerJ">
        <title>Extensive microbial diversity within the chicken gut microbiome revealed by metagenomics and culture.</title>
        <authorList>
            <person name="Gilroy R."/>
            <person name="Ravi A."/>
            <person name="Getino M."/>
            <person name="Pursley I."/>
            <person name="Horton D.L."/>
            <person name="Alikhan N.F."/>
            <person name="Baker D."/>
            <person name="Gharbi K."/>
            <person name="Hall N."/>
            <person name="Watson M."/>
            <person name="Adriaenssens E.M."/>
            <person name="Foster-Nyarko E."/>
            <person name="Jarju S."/>
            <person name="Secka A."/>
            <person name="Antonio M."/>
            <person name="Oren A."/>
            <person name="Chaudhuri R.R."/>
            <person name="La Ragione R."/>
            <person name="Hildebrand F."/>
            <person name="Pallen M.J."/>
        </authorList>
    </citation>
    <scope>NUCLEOTIDE SEQUENCE</scope>
    <source>
        <strain evidence="8">2239</strain>
    </source>
</reference>
<gene>
    <name evidence="8" type="ORF">H9865_08120</name>
</gene>
<proteinExistence type="inferred from homology"/>
<dbReference type="GO" id="GO:0006352">
    <property type="term" value="P:DNA-templated transcription initiation"/>
    <property type="evidence" value="ECO:0007669"/>
    <property type="project" value="InterPro"/>
</dbReference>
<evidence type="ECO:0000256" key="6">
    <source>
        <dbReference type="SAM" id="Phobius"/>
    </source>
</evidence>
<dbReference type="InterPro" id="IPR039425">
    <property type="entry name" value="RNA_pol_sigma-70-like"/>
</dbReference>
<comment type="caution">
    <text evidence="8">The sequence shown here is derived from an EMBL/GenBank/DDBJ whole genome shotgun (WGS) entry which is preliminary data.</text>
</comment>
<dbReference type="Gene3D" id="1.10.10.10">
    <property type="entry name" value="Winged helix-like DNA-binding domain superfamily/Winged helix DNA-binding domain"/>
    <property type="match status" value="1"/>
</dbReference>
<dbReference type="Gene3D" id="1.10.1740.10">
    <property type="match status" value="1"/>
</dbReference>
<dbReference type="Proteomes" id="UP000824193">
    <property type="component" value="Unassembled WGS sequence"/>
</dbReference>
<feature type="transmembrane region" description="Helical" evidence="6">
    <location>
        <begin position="166"/>
        <end position="187"/>
    </location>
</feature>
<evidence type="ECO:0000256" key="5">
    <source>
        <dbReference type="ARBA" id="ARBA00023163"/>
    </source>
</evidence>
<dbReference type="InterPro" id="IPR013324">
    <property type="entry name" value="RNA_pol_sigma_r3/r4-like"/>
</dbReference>
<organism evidence="8 9">
    <name type="scientific">Candidatus Allofournierella pullicola</name>
    <dbReference type="NCBI Taxonomy" id="2838596"/>
    <lineage>
        <taxon>Bacteria</taxon>
        <taxon>Bacillati</taxon>
        <taxon>Bacillota</taxon>
        <taxon>Clostridia</taxon>
        <taxon>Eubacteriales</taxon>
        <taxon>Oscillospiraceae</taxon>
        <taxon>Allofournierella</taxon>
    </lineage>
</organism>
<feature type="domain" description="HTH luxR-type" evidence="7">
    <location>
        <begin position="135"/>
        <end position="162"/>
    </location>
</feature>
<dbReference type="InterPro" id="IPR007630">
    <property type="entry name" value="RNA_pol_sigma70_r4"/>
</dbReference>
<dbReference type="Pfam" id="PF04542">
    <property type="entry name" value="Sigma70_r2"/>
    <property type="match status" value="1"/>
</dbReference>
<keyword evidence="6" id="KW-0812">Transmembrane</keyword>
<evidence type="ECO:0000313" key="8">
    <source>
        <dbReference type="EMBL" id="HIX06048.1"/>
    </source>
</evidence>
<name>A0A9D1V4Y2_9FIRM</name>